<dbReference type="Pfam" id="PF08757">
    <property type="entry name" value="CotH"/>
    <property type="match status" value="1"/>
</dbReference>
<reference evidence="2" key="1">
    <citation type="submission" date="2020-05" db="EMBL/GenBank/DDBJ databases">
        <authorList>
            <person name="Chiriac C."/>
            <person name="Salcher M."/>
            <person name="Ghai R."/>
            <person name="Kavagutti S V."/>
        </authorList>
    </citation>
    <scope>NUCLEOTIDE SEQUENCE</scope>
</reference>
<dbReference type="InterPro" id="IPR003961">
    <property type="entry name" value="FN3_dom"/>
</dbReference>
<sequence length="501" mass="56629">MRRILPLLIAAVIGVPALVIAPVSAASAHPARLAPSVYVEGSDPQAKIFDPLKVIDVKLTMEQPAIDALFADPRGNYQLGTMSVRTSWGKWGPYDIGIRLKGVYGSYRWLDRKAGFKVKIDFVDSNLRFFGLKKLTLNNMVQDGSYIHEALAYRVFRAMDIPAPRVGYANVSFNGIPYGLYVHIETYDKPMLTRWFDKTQHLYEGSYWMDVSPGNEWAFEADEGDPSDRADLIALIAAANTPADRWWSALAKVSDRSEFVREWATETYIGHWDGYSHWIRNNYFLHSDNKGKFTLMPWGTDQTFGWTADWTDISNSGIMYTQCMQVRACWAEYHRALLQLSTVVPNLQLDVMAQDISAAIHLSLLKDPRRGGDACNKDCRKWATVVAELAQGDATTFVANRIIQLNDYLRPMLPETPSVTVTRVGKRLRVGWTSAADIRWPIKGAEIQIRVGRGDWRNVSAPQARPIMFTWLKGRPSTLRLRVSNELGTSSWSTPQSFDRP</sequence>
<feature type="domain" description="Fibronectin type-III" evidence="1">
    <location>
        <begin position="413"/>
        <end position="501"/>
    </location>
</feature>
<accession>A0A6J7GUX5</accession>
<gene>
    <name evidence="2" type="ORF">UFOPK3610_00587</name>
</gene>
<evidence type="ECO:0000313" key="2">
    <source>
        <dbReference type="EMBL" id="CAB4908070.1"/>
    </source>
</evidence>
<dbReference type="AlphaFoldDB" id="A0A6J7GUX5"/>
<dbReference type="InterPro" id="IPR014867">
    <property type="entry name" value="Spore_coat_CotH_CotH2/3/7"/>
</dbReference>
<name>A0A6J7GUX5_9ZZZZ</name>
<dbReference type="PANTHER" id="PTHR40050:SF1">
    <property type="entry name" value="INNER SPORE COAT PROTEIN H"/>
    <property type="match status" value="1"/>
</dbReference>
<evidence type="ECO:0000259" key="1">
    <source>
        <dbReference type="PROSITE" id="PS50853"/>
    </source>
</evidence>
<organism evidence="2">
    <name type="scientific">freshwater metagenome</name>
    <dbReference type="NCBI Taxonomy" id="449393"/>
    <lineage>
        <taxon>unclassified sequences</taxon>
        <taxon>metagenomes</taxon>
        <taxon>ecological metagenomes</taxon>
    </lineage>
</organism>
<dbReference type="PANTHER" id="PTHR40050">
    <property type="entry name" value="INNER SPORE COAT PROTEIN H"/>
    <property type="match status" value="1"/>
</dbReference>
<dbReference type="CDD" id="cd00063">
    <property type="entry name" value="FN3"/>
    <property type="match status" value="1"/>
</dbReference>
<protein>
    <submittedName>
        <fullName evidence="2">Unannotated protein</fullName>
    </submittedName>
</protein>
<dbReference type="EMBL" id="CAFBMR010000014">
    <property type="protein sequence ID" value="CAB4908070.1"/>
    <property type="molecule type" value="Genomic_DNA"/>
</dbReference>
<proteinExistence type="predicted"/>
<dbReference type="PROSITE" id="PS50853">
    <property type="entry name" value="FN3"/>
    <property type="match status" value="1"/>
</dbReference>